<dbReference type="EMBL" id="RCHC01000008">
    <property type="protein sequence ID" value="RLL21815.1"/>
    <property type="molecule type" value="Genomic_DNA"/>
</dbReference>
<sequence>MNLFNEYLPNTLEHQGLAITYYDSGEPAVKNNRLPLVLIHGTAGSTNTHFGYLFPLLATRCRVISVDWQDITEDELELDDLIQQIRAVIQAVLGNQKYSLLGYSLGAVVAAKFAVEAKAQVKNLILLAGWQKTDVQQSLRNHIWKTLRQENSAALKAFMGFCAFSNNLIQMASLDKHLSDFGNIPVTTFVDKQMALNTRIDISDSVTQIQAKTLVIGCSYDQMVPVHHSKQLFGTIANACYAEVPSGHGVVFERPAEVFKYLDHFTAAPDTFVAGSIIHPKQA</sequence>
<name>A0ABX9TVT7_9GAMM</name>
<keyword evidence="2" id="KW-0378">Hydrolase</keyword>
<proteinExistence type="predicted"/>
<dbReference type="GO" id="GO:0016787">
    <property type="term" value="F:hydrolase activity"/>
    <property type="evidence" value="ECO:0007669"/>
    <property type="project" value="UniProtKB-KW"/>
</dbReference>
<keyword evidence="3" id="KW-1185">Reference proteome</keyword>
<dbReference type="PANTHER" id="PTHR43798:SF33">
    <property type="entry name" value="HYDROLASE, PUTATIVE (AFU_ORTHOLOGUE AFUA_2G14860)-RELATED"/>
    <property type="match status" value="1"/>
</dbReference>
<dbReference type="SUPFAM" id="SSF53474">
    <property type="entry name" value="alpha/beta-Hydrolases"/>
    <property type="match status" value="1"/>
</dbReference>
<accession>A0ABX9TVT7</accession>
<evidence type="ECO:0000313" key="3">
    <source>
        <dbReference type="Proteomes" id="UP000280271"/>
    </source>
</evidence>
<evidence type="ECO:0000259" key="1">
    <source>
        <dbReference type="Pfam" id="PF00561"/>
    </source>
</evidence>
<dbReference type="Pfam" id="PF00561">
    <property type="entry name" value="Abhydrolase_1"/>
    <property type="match status" value="1"/>
</dbReference>
<dbReference type="Gene3D" id="3.40.50.1820">
    <property type="entry name" value="alpha/beta hydrolase"/>
    <property type="match status" value="1"/>
</dbReference>
<dbReference type="PANTHER" id="PTHR43798">
    <property type="entry name" value="MONOACYLGLYCEROL LIPASE"/>
    <property type="match status" value="1"/>
</dbReference>
<dbReference type="InterPro" id="IPR050266">
    <property type="entry name" value="AB_hydrolase_sf"/>
</dbReference>
<dbReference type="InterPro" id="IPR029058">
    <property type="entry name" value="AB_hydrolase_fold"/>
</dbReference>
<comment type="caution">
    <text evidence="2">The sequence shown here is derived from an EMBL/GenBank/DDBJ whole genome shotgun (WGS) entry which is preliminary data.</text>
</comment>
<dbReference type="InterPro" id="IPR000073">
    <property type="entry name" value="AB_hydrolase_1"/>
</dbReference>
<protein>
    <submittedName>
        <fullName evidence="2">Alpha/beta hydrolase</fullName>
    </submittedName>
</protein>
<feature type="domain" description="AB hydrolase-1" evidence="1">
    <location>
        <begin position="35"/>
        <end position="255"/>
    </location>
</feature>
<organism evidence="2 3">
    <name type="scientific">Acinetobacter chengduensis</name>
    <dbReference type="NCBI Taxonomy" id="2420890"/>
    <lineage>
        <taxon>Bacteria</taxon>
        <taxon>Pseudomonadati</taxon>
        <taxon>Pseudomonadota</taxon>
        <taxon>Gammaproteobacteria</taxon>
        <taxon>Moraxellales</taxon>
        <taxon>Moraxellaceae</taxon>
        <taxon>Acinetobacter</taxon>
    </lineage>
</organism>
<dbReference type="RefSeq" id="WP_121523231.1">
    <property type="nucleotide sequence ID" value="NZ_RCHC01000008.1"/>
</dbReference>
<evidence type="ECO:0000313" key="2">
    <source>
        <dbReference type="EMBL" id="RLL21815.1"/>
    </source>
</evidence>
<reference evidence="2 3" key="1">
    <citation type="submission" date="2018-09" db="EMBL/GenBank/DDBJ databases">
        <title>The draft genome of Acinetobacter sp. strains.</title>
        <authorList>
            <person name="Qin J."/>
            <person name="Feng Y."/>
            <person name="Zong Z."/>
        </authorList>
    </citation>
    <scope>NUCLEOTIDE SEQUENCE [LARGE SCALE GENOMIC DNA]</scope>
    <source>
        <strain evidence="2 3">WCHAc060005</strain>
    </source>
</reference>
<gene>
    <name evidence="2" type="ORF">D9K81_08970</name>
</gene>
<dbReference type="Proteomes" id="UP000280271">
    <property type="component" value="Unassembled WGS sequence"/>
</dbReference>